<dbReference type="InterPro" id="IPR010610">
    <property type="entry name" value="EryCIII-like_C"/>
</dbReference>
<comment type="caution">
    <text evidence="4">The sequence shown here is derived from an EMBL/GenBank/DDBJ whole genome shotgun (WGS) entry which is preliminary data.</text>
</comment>
<dbReference type="Pfam" id="PF06722">
    <property type="entry name" value="EryCIII-like_C"/>
    <property type="match status" value="1"/>
</dbReference>
<name>A0ABP4BZC6_9ACTN</name>
<dbReference type="Proteomes" id="UP001500665">
    <property type="component" value="Unassembled WGS sequence"/>
</dbReference>
<feature type="domain" description="Erythromycin biosynthesis protein CIII-like C-terminal" evidence="3">
    <location>
        <begin position="289"/>
        <end position="384"/>
    </location>
</feature>
<evidence type="ECO:0000256" key="1">
    <source>
        <dbReference type="SAM" id="MobiDB-lite"/>
    </source>
</evidence>
<dbReference type="Pfam" id="PF03033">
    <property type="entry name" value="Glyco_transf_28"/>
    <property type="match status" value="1"/>
</dbReference>
<evidence type="ECO:0000313" key="4">
    <source>
        <dbReference type="EMBL" id="GAA0957729.1"/>
    </source>
</evidence>
<dbReference type="PANTHER" id="PTHR48050:SF13">
    <property type="entry name" value="STEROL 3-BETA-GLUCOSYLTRANSFERASE UGT80A2"/>
    <property type="match status" value="1"/>
</dbReference>
<dbReference type="InterPro" id="IPR004276">
    <property type="entry name" value="GlycoTrans_28_N"/>
</dbReference>
<gene>
    <name evidence="4" type="ORF">GCM10009550_45510</name>
</gene>
<dbReference type="Gene3D" id="3.40.50.2000">
    <property type="entry name" value="Glycogen Phosphorylase B"/>
    <property type="match status" value="2"/>
</dbReference>
<evidence type="ECO:0000259" key="3">
    <source>
        <dbReference type="Pfam" id="PF06722"/>
    </source>
</evidence>
<organism evidence="4 5">
    <name type="scientific">Actinocorallia libanotica</name>
    <dbReference type="NCBI Taxonomy" id="46162"/>
    <lineage>
        <taxon>Bacteria</taxon>
        <taxon>Bacillati</taxon>
        <taxon>Actinomycetota</taxon>
        <taxon>Actinomycetes</taxon>
        <taxon>Streptosporangiales</taxon>
        <taxon>Thermomonosporaceae</taxon>
        <taxon>Actinocorallia</taxon>
    </lineage>
</organism>
<evidence type="ECO:0000313" key="5">
    <source>
        <dbReference type="Proteomes" id="UP001500665"/>
    </source>
</evidence>
<dbReference type="CDD" id="cd03784">
    <property type="entry name" value="GT1_Gtf-like"/>
    <property type="match status" value="1"/>
</dbReference>
<dbReference type="PANTHER" id="PTHR48050">
    <property type="entry name" value="STEROL 3-BETA-GLUCOSYLTRANSFERASE"/>
    <property type="match status" value="1"/>
</dbReference>
<sequence>MLTVGSQGDVLPFVALAERLRREGHQPLLAAPRLFHRTAEAHHIPFAPLELDMLRVADGLEGAFGVRQFLRFARELGAVAPEALESVVRAAEGDFDVVVHHPMFPLGHHLADWAGVPSVLAAPLPAYQPTRAFSSPAWGVRLPFPRASYAAAQRVFLRSWSRELDHWRHHTLGLRRRSGWRDPLVRPDGEPATVLHAISPQVLPRPSDWPGTAHLTGYWRLPEAPFTPGRRLREFLEAGEPPVYVGFGSMPLHEPQRLARLIAEAAAEAGARVLLAGGYRGLRGVVNSDRVHLVRHVPHEWLFPRCAAVAHHGGAGTTGAAAAAGVPQVICPAGLDQPFWARRMRSLGVAPAAPKLGELSVRGLVPAFDAVLNDLQLTYRAEELGRRVRAEDGTGAALRLIGASTGPVRDVLPGMSAGSADLPEFPESPETMVKL</sequence>
<dbReference type="EMBL" id="BAAAHH010000019">
    <property type="protein sequence ID" value="GAA0957729.1"/>
    <property type="molecule type" value="Genomic_DNA"/>
</dbReference>
<reference evidence="5" key="1">
    <citation type="journal article" date="2019" name="Int. J. Syst. Evol. Microbiol.">
        <title>The Global Catalogue of Microorganisms (GCM) 10K type strain sequencing project: providing services to taxonomists for standard genome sequencing and annotation.</title>
        <authorList>
            <consortium name="The Broad Institute Genomics Platform"/>
            <consortium name="The Broad Institute Genome Sequencing Center for Infectious Disease"/>
            <person name="Wu L."/>
            <person name="Ma J."/>
        </authorList>
    </citation>
    <scope>NUCLEOTIDE SEQUENCE [LARGE SCALE GENOMIC DNA]</scope>
    <source>
        <strain evidence="5">JCM 10696</strain>
    </source>
</reference>
<proteinExistence type="predicted"/>
<accession>A0ABP4BZC6</accession>
<keyword evidence="5" id="KW-1185">Reference proteome</keyword>
<feature type="region of interest" description="Disordered" evidence="1">
    <location>
        <begin position="415"/>
        <end position="435"/>
    </location>
</feature>
<evidence type="ECO:0000259" key="2">
    <source>
        <dbReference type="Pfam" id="PF03033"/>
    </source>
</evidence>
<dbReference type="InterPro" id="IPR050426">
    <property type="entry name" value="Glycosyltransferase_28"/>
</dbReference>
<protein>
    <submittedName>
        <fullName evidence="4">Glycosyltransferase</fullName>
    </submittedName>
</protein>
<feature type="domain" description="Glycosyltransferase family 28 N-terminal" evidence="2">
    <location>
        <begin position="1"/>
        <end position="69"/>
    </location>
</feature>
<dbReference type="InterPro" id="IPR002213">
    <property type="entry name" value="UDP_glucos_trans"/>
</dbReference>
<dbReference type="SUPFAM" id="SSF53756">
    <property type="entry name" value="UDP-Glycosyltransferase/glycogen phosphorylase"/>
    <property type="match status" value="1"/>
</dbReference>